<evidence type="ECO:0000259" key="1">
    <source>
        <dbReference type="PROSITE" id="PS51664"/>
    </source>
</evidence>
<evidence type="ECO:0000313" key="3">
    <source>
        <dbReference type="Proteomes" id="UP001529369"/>
    </source>
</evidence>
<dbReference type="RefSeq" id="WP_290318988.1">
    <property type="nucleotide sequence ID" value="NZ_JAUFPN010000184.1"/>
</dbReference>
<name>A0ABT8AB56_9PROT</name>
<dbReference type="EMBL" id="JAUFPN010000184">
    <property type="protein sequence ID" value="MDN3566991.1"/>
    <property type="molecule type" value="Genomic_DNA"/>
</dbReference>
<dbReference type="Gene3D" id="3.30.1330.230">
    <property type="match status" value="2"/>
</dbReference>
<evidence type="ECO:0000313" key="2">
    <source>
        <dbReference type="EMBL" id="MDN3566991.1"/>
    </source>
</evidence>
<reference evidence="3" key="1">
    <citation type="journal article" date="2019" name="Int. J. Syst. Evol. Microbiol.">
        <title>The Global Catalogue of Microorganisms (GCM) 10K type strain sequencing project: providing services to taxonomists for standard genome sequencing and annotation.</title>
        <authorList>
            <consortium name="The Broad Institute Genomics Platform"/>
            <consortium name="The Broad Institute Genome Sequencing Center for Infectious Disease"/>
            <person name="Wu L."/>
            <person name="Ma J."/>
        </authorList>
    </citation>
    <scope>NUCLEOTIDE SEQUENCE [LARGE SCALE GENOMIC DNA]</scope>
    <source>
        <strain evidence="3">CECT 7131</strain>
    </source>
</reference>
<comment type="caution">
    <text evidence="2">The sequence shown here is derived from an EMBL/GenBank/DDBJ whole genome shotgun (WGS) entry which is preliminary data.</text>
</comment>
<gene>
    <name evidence="2" type="ORF">QWZ14_21645</name>
</gene>
<dbReference type="PANTHER" id="PTHR37809:SF1">
    <property type="entry name" value="RIBOSOMAL PROTEIN S12 METHYLTHIOTRANSFERASE ACCESSORY FACTOR YCAO"/>
    <property type="match status" value="1"/>
</dbReference>
<dbReference type="InterPro" id="IPR003776">
    <property type="entry name" value="YcaO-like_dom"/>
</dbReference>
<feature type="domain" description="YcaO" evidence="1">
    <location>
        <begin position="97"/>
        <end position="436"/>
    </location>
</feature>
<accession>A0ABT8AB56</accession>
<protein>
    <submittedName>
        <fullName evidence="2">YcaO-like family protein</fullName>
    </submittedName>
</protein>
<sequence length="436" mass="44393">MHDTAALCEAAARRLLEPGLPATAEVQEFLDWIACPVPADPGPVERDRALLLRAAGRFTRLFGLDCPTAPGLAVFGAEVPLDLLAASPGLPLAAASGTGASLLEAFFSCLGEGVELLASVETAADRASLRADPPHPVDADWLGQVLPAGAAPEGWAEMRRLDAPGSLWLPASLCFRSAGSGPPPWPLSIGCAAGPTPEAAALHALLELIERDAAALWWRGGSRGRPVALEDPAAAAAASLLGQLRQGLPPGGAGRRSWLLDLTTDLAVPVLAALSTDADGRGLCCGIAARSGRAAAARAAVLEMAQMETAHAVVLAKRREGGDAALNARDRAHLARYHGIGADRCALLHPEGAADPATALPDDPAAAFAAVTGRLGARGIPVLVRDLTRPALGVPVLRVLCPGLAVEPGRFLGARLLACQAASGGGDCHHGGIGLL</sequence>
<dbReference type="PANTHER" id="PTHR37809">
    <property type="entry name" value="RIBOSOMAL PROTEIN S12 METHYLTHIOTRANSFERASE ACCESSORY FACTOR YCAO"/>
    <property type="match status" value="1"/>
</dbReference>
<keyword evidence="3" id="KW-1185">Reference proteome</keyword>
<dbReference type="Pfam" id="PF02624">
    <property type="entry name" value="YcaO"/>
    <property type="match status" value="1"/>
</dbReference>
<proteinExistence type="predicted"/>
<dbReference type="Proteomes" id="UP001529369">
    <property type="component" value="Unassembled WGS sequence"/>
</dbReference>
<organism evidence="2 3">
    <name type="scientific">Paeniroseomonas aquatica</name>
    <dbReference type="NCBI Taxonomy" id="373043"/>
    <lineage>
        <taxon>Bacteria</taxon>
        <taxon>Pseudomonadati</taxon>
        <taxon>Pseudomonadota</taxon>
        <taxon>Alphaproteobacteria</taxon>
        <taxon>Acetobacterales</taxon>
        <taxon>Acetobacteraceae</taxon>
        <taxon>Paeniroseomonas</taxon>
    </lineage>
</organism>
<dbReference type="PROSITE" id="PS51664">
    <property type="entry name" value="YCAO"/>
    <property type="match status" value="1"/>
</dbReference>